<dbReference type="GO" id="GO:0006643">
    <property type="term" value="P:membrane lipid metabolic process"/>
    <property type="evidence" value="ECO:0007669"/>
    <property type="project" value="TreeGrafter"/>
</dbReference>
<dbReference type="PANTHER" id="PTHR21624:SF1">
    <property type="entry name" value="ALKYLGLYCEROL MONOOXYGENASE"/>
    <property type="match status" value="1"/>
</dbReference>
<evidence type="ECO:0000259" key="8">
    <source>
        <dbReference type="Pfam" id="PF04116"/>
    </source>
</evidence>
<dbReference type="Proteomes" id="UP000620559">
    <property type="component" value="Unassembled WGS sequence"/>
</dbReference>
<evidence type="ECO:0000256" key="2">
    <source>
        <dbReference type="ARBA" id="ARBA00022692"/>
    </source>
</evidence>
<keyword evidence="4" id="KW-0560">Oxidoreductase</keyword>
<dbReference type="InterPro" id="IPR006694">
    <property type="entry name" value="Fatty_acid_hydroxylase"/>
</dbReference>
<dbReference type="Pfam" id="PF04116">
    <property type="entry name" value="FA_hydroxylase"/>
    <property type="match status" value="1"/>
</dbReference>
<protein>
    <submittedName>
        <fullName evidence="9">Sterol desaturase family protein</fullName>
    </submittedName>
</protein>
<feature type="transmembrane region" description="Helical" evidence="7">
    <location>
        <begin position="6"/>
        <end position="27"/>
    </location>
</feature>
<organism evidence="9 10">
    <name type="scientific">Plectonema cf. radiosum LEGE 06105</name>
    <dbReference type="NCBI Taxonomy" id="945769"/>
    <lineage>
        <taxon>Bacteria</taxon>
        <taxon>Bacillati</taxon>
        <taxon>Cyanobacteriota</taxon>
        <taxon>Cyanophyceae</taxon>
        <taxon>Oscillatoriophycideae</taxon>
        <taxon>Oscillatoriales</taxon>
        <taxon>Microcoleaceae</taxon>
        <taxon>Plectonema</taxon>
    </lineage>
</organism>
<gene>
    <name evidence="9" type="ORF">IQ247_19995</name>
</gene>
<proteinExistence type="predicted"/>
<dbReference type="RefSeq" id="WP_193922894.1">
    <property type="nucleotide sequence ID" value="NZ_JADEWL010000077.1"/>
</dbReference>
<evidence type="ECO:0000256" key="4">
    <source>
        <dbReference type="ARBA" id="ARBA00023002"/>
    </source>
</evidence>
<dbReference type="EMBL" id="JADEWL010000077">
    <property type="protein sequence ID" value="MBE9214927.1"/>
    <property type="molecule type" value="Genomic_DNA"/>
</dbReference>
<keyword evidence="2 7" id="KW-0812">Transmembrane</keyword>
<evidence type="ECO:0000256" key="1">
    <source>
        <dbReference type="ARBA" id="ARBA00004127"/>
    </source>
</evidence>
<evidence type="ECO:0000256" key="7">
    <source>
        <dbReference type="SAM" id="Phobius"/>
    </source>
</evidence>
<evidence type="ECO:0000256" key="3">
    <source>
        <dbReference type="ARBA" id="ARBA00022989"/>
    </source>
</evidence>
<keyword evidence="10" id="KW-1185">Reference proteome</keyword>
<reference evidence="9" key="1">
    <citation type="submission" date="2020-10" db="EMBL/GenBank/DDBJ databases">
        <authorList>
            <person name="Castelo-Branco R."/>
            <person name="Eusebio N."/>
            <person name="Adriana R."/>
            <person name="Vieira A."/>
            <person name="Brugerolle De Fraissinette N."/>
            <person name="Rezende De Castro R."/>
            <person name="Schneider M.P."/>
            <person name="Vasconcelos V."/>
            <person name="Leao P.N."/>
        </authorList>
    </citation>
    <scope>NUCLEOTIDE SEQUENCE</scope>
    <source>
        <strain evidence="9">LEGE 06105</strain>
    </source>
</reference>
<dbReference type="AlphaFoldDB" id="A0A8J7K322"/>
<evidence type="ECO:0000256" key="6">
    <source>
        <dbReference type="ARBA" id="ARBA00023136"/>
    </source>
</evidence>
<keyword evidence="3 7" id="KW-1133">Transmembrane helix</keyword>
<evidence type="ECO:0000256" key="5">
    <source>
        <dbReference type="ARBA" id="ARBA00023098"/>
    </source>
</evidence>
<comment type="subcellular location">
    <subcellularLocation>
        <location evidence="1">Endomembrane system</location>
        <topology evidence="1">Multi-pass membrane protein</topology>
    </subcellularLocation>
</comment>
<evidence type="ECO:0000313" key="9">
    <source>
        <dbReference type="EMBL" id="MBE9214927.1"/>
    </source>
</evidence>
<name>A0A8J7K322_9CYAN</name>
<feature type="transmembrane region" description="Helical" evidence="7">
    <location>
        <begin position="76"/>
        <end position="93"/>
    </location>
</feature>
<keyword evidence="5" id="KW-0443">Lipid metabolism</keyword>
<feature type="domain" description="Fatty acid hydroxylase" evidence="8">
    <location>
        <begin position="81"/>
        <end position="213"/>
    </location>
</feature>
<accession>A0A8J7K322</accession>
<dbReference type="GO" id="GO:0008610">
    <property type="term" value="P:lipid biosynthetic process"/>
    <property type="evidence" value="ECO:0007669"/>
    <property type="project" value="InterPro"/>
</dbReference>
<feature type="transmembrane region" description="Helical" evidence="7">
    <location>
        <begin position="39"/>
        <end position="64"/>
    </location>
</feature>
<dbReference type="GO" id="GO:0012505">
    <property type="term" value="C:endomembrane system"/>
    <property type="evidence" value="ECO:0007669"/>
    <property type="project" value="UniProtKB-SubCell"/>
</dbReference>
<dbReference type="PANTHER" id="PTHR21624">
    <property type="entry name" value="STEROL DESATURASE-RELATED PROTEIN"/>
    <property type="match status" value="1"/>
</dbReference>
<dbReference type="GO" id="GO:0005506">
    <property type="term" value="F:iron ion binding"/>
    <property type="evidence" value="ECO:0007669"/>
    <property type="project" value="InterPro"/>
</dbReference>
<dbReference type="InterPro" id="IPR051689">
    <property type="entry name" value="Sterol_desaturase/TMEM195"/>
</dbReference>
<keyword evidence="6 7" id="KW-0472">Membrane</keyword>
<dbReference type="GO" id="GO:0016020">
    <property type="term" value="C:membrane"/>
    <property type="evidence" value="ECO:0007669"/>
    <property type="project" value="GOC"/>
</dbReference>
<comment type="caution">
    <text evidence="9">The sequence shown here is derived from an EMBL/GenBank/DDBJ whole genome shotgun (WGS) entry which is preliminary data.</text>
</comment>
<evidence type="ECO:0000313" key="10">
    <source>
        <dbReference type="Proteomes" id="UP000620559"/>
    </source>
</evidence>
<sequence>MNYANLSLKFFPFFLILILIEIILIVGWKKQKYPWKESFISFLIAIGHRISQIIPTAGCLIFAWNHRIFTISLNHWWNVGLLFLGIEFFYYWFHRASHRIRWFWASHVVHHSPEHFNLSVAYRLGWTGGISGSAIFFMPLAWLGFEPLTIAIALSLNLLYQFWIHTELIPKLGFLEWVFNTPSHHRVHHASNSEYIDRNYGGVLIIFDRLFGTYSDENISNPPIYGLTHPINSDNPLKIALHEWIQILKDIVSTHSWKERFCYVFASPDWKPNHISLYSGNS</sequence>
<dbReference type="GO" id="GO:0050479">
    <property type="term" value="F:glyceryl-ether monooxygenase activity"/>
    <property type="evidence" value="ECO:0007669"/>
    <property type="project" value="TreeGrafter"/>
</dbReference>
<feature type="transmembrane region" description="Helical" evidence="7">
    <location>
        <begin position="148"/>
        <end position="164"/>
    </location>
</feature>